<proteinExistence type="predicted"/>
<organism evidence="2 3">
    <name type="scientific">Elysia marginata</name>
    <dbReference type="NCBI Taxonomy" id="1093978"/>
    <lineage>
        <taxon>Eukaryota</taxon>
        <taxon>Metazoa</taxon>
        <taxon>Spiralia</taxon>
        <taxon>Lophotrochozoa</taxon>
        <taxon>Mollusca</taxon>
        <taxon>Gastropoda</taxon>
        <taxon>Heterobranchia</taxon>
        <taxon>Euthyneura</taxon>
        <taxon>Panpulmonata</taxon>
        <taxon>Sacoglossa</taxon>
        <taxon>Placobranchoidea</taxon>
        <taxon>Plakobranchidae</taxon>
        <taxon>Elysia</taxon>
    </lineage>
</organism>
<gene>
    <name evidence="2" type="ORF">ElyMa_005960500</name>
</gene>
<keyword evidence="3" id="KW-1185">Reference proteome</keyword>
<comment type="caution">
    <text evidence="2">The sequence shown here is derived from an EMBL/GenBank/DDBJ whole genome shotgun (WGS) entry which is preliminary data.</text>
</comment>
<protein>
    <submittedName>
        <fullName evidence="2">Uncharacterized protein</fullName>
    </submittedName>
</protein>
<dbReference type="AlphaFoldDB" id="A0AAV4GBY0"/>
<evidence type="ECO:0000313" key="2">
    <source>
        <dbReference type="EMBL" id="GFR82794.1"/>
    </source>
</evidence>
<dbReference type="EMBL" id="BMAT01011962">
    <property type="protein sequence ID" value="GFR82794.1"/>
    <property type="molecule type" value="Genomic_DNA"/>
</dbReference>
<keyword evidence="1" id="KW-1133">Transmembrane helix</keyword>
<keyword evidence="1" id="KW-0812">Transmembrane</keyword>
<dbReference type="Proteomes" id="UP000762676">
    <property type="component" value="Unassembled WGS sequence"/>
</dbReference>
<accession>A0AAV4GBY0</accession>
<reference evidence="2 3" key="1">
    <citation type="journal article" date="2021" name="Elife">
        <title>Chloroplast acquisition without the gene transfer in kleptoplastic sea slugs, Plakobranchus ocellatus.</title>
        <authorList>
            <person name="Maeda T."/>
            <person name="Takahashi S."/>
            <person name="Yoshida T."/>
            <person name="Shimamura S."/>
            <person name="Takaki Y."/>
            <person name="Nagai Y."/>
            <person name="Toyoda A."/>
            <person name="Suzuki Y."/>
            <person name="Arimoto A."/>
            <person name="Ishii H."/>
            <person name="Satoh N."/>
            <person name="Nishiyama T."/>
            <person name="Hasebe M."/>
            <person name="Maruyama T."/>
            <person name="Minagawa J."/>
            <person name="Obokata J."/>
            <person name="Shigenobu S."/>
        </authorList>
    </citation>
    <scope>NUCLEOTIDE SEQUENCE [LARGE SCALE GENOMIC DNA]</scope>
</reference>
<keyword evidence="1" id="KW-0472">Membrane</keyword>
<sequence length="101" mass="11364">MIKADMRQAMAELKTNSWIYNNPDYIHEKTRIVAPRLGLCIRNESDQIPRTAIAGRNRILQNGAWIKCDKDRIVVVVRVVVVVVVVVLIVTVVVTVVVVAE</sequence>
<evidence type="ECO:0000256" key="1">
    <source>
        <dbReference type="SAM" id="Phobius"/>
    </source>
</evidence>
<name>A0AAV4GBY0_9GAST</name>
<evidence type="ECO:0000313" key="3">
    <source>
        <dbReference type="Proteomes" id="UP000762676"/>
    </source>
</evidence>
<feature type="transmembrane region" description="Helical" evidence="1">
    <location>
        <begin position="75"/>
        <end position="100"/>
    </location>
</feature>